<sequence>MATVAEHQSFRQLLERLVIEVDEFSRHANPIVPSIVSMVKGLRVDLNILLGQNESHTQPYRIKHATTAAPPIIDDDVRRTGSLGRTQVRMVQAAEQLEVTLQDGSSQPSPSLSRQASEPPPRSSHTRNRVQGRPKSAGDIHGQSQSERNSDIPISRDSKHQRNGIGVPSHVPTVPPTSRYTEQEESEADRFVDEMVGCLEANVDPTGIQVLDKALPLEVCPVRS</sequence>
<protein>
    <submittedName>
        <fullName evidence="2">Uncharacterized protein</fullName>
    </submittedName>
</protein>
<evidence type="ECO:0000313" key="2">
    <source>
        <dbReference type="EMBL" id="KAF2752699.1"/>
    </source>
</evidence>
<proteinExistence type="predicted"/>
<dbReference type="GeneID" id="54481384"/>
<evidence type="ECO:0000256" key="1">
    <source>
        <dbReference type="SAM" id="MobiDB-lite"/>
    </source>
</evidence>
<dbReference type="RefSeq" id="XP_033595150.1">
    <property type="nucleotide sequence ID" value="XM_033740330.1"/>
</dbReference>
<reference evidence="2" key="1">
    <citation type="journal article" date="2020" name="Stud. Mycol.">
        <title>101 Dothideomycetes genomes: a test case for predicting lifestyles and emergence of pathogens.</title>
        <authorList>
            <person name="Haridas S."/>
            <person name="Albert R."/>
            <person name="Binder M."/>
            <person name="Bloem J."/>
            <person name="Labutti K."/>
            <person name="Salamov A."/>
            <person name="Andreopoulos B."/>
            <person name="Baker S."/>
            <person name="Barry K."/>
            <person name="Bills G."/>
            <person name="Bluhm B."/>
            <person name="Cannon C."/>
            <person name="Castanera R."/>
            <person name="Culley D."/>
            <person name="Daum C."/>
            <person name="Ezra D."/>
            <person name="Gonzalez J."/>
            <person name="Henrissat B."/>
            <person name="Kuo A."/>
            <person name="Liang C."/>
            <person name="Lipzen A."/>
            <person name="Lutzoni F."/>
            <person name="Magnuson J."/>
            <person name="Mondo S."/>
            <person name="Nolan M."/>
            <person name="Ohm R."/>
            <person name="Pangilinan J."/>
            <person name="Park H.-J."/>
            <person name="Ramirez L."/>
            <person name="Alfaro M."/>
            <person name="Sun H."/>
            <person name="Tritt A."/>
            <person name="Yoshinaga Y."/>
            <person name="Zwiers L.-H."/>
            <person name="Turgeon B."/>
            <person name="Goodwin S."/>
            <person name="Spatafora J."/>
            <person name="Crous P."/>
            <person name="Grigoriev I."/>
        </authorList>
    </citation>
    <scope>NUCLEOTIDE SEQUENCE</scope>
    <source>
        <strain evidence="2">CBS 121739</strain>
    </source>
</reference>
<evidence type="ECO:0000313" key="3">
    <source>
        <dbReference type="Proteomes" id="UP000799437"/>
    </source>
</evidence>
<feature type="compositionally biased region" description="Basic and acidic residues" evidence="1">
    <location>
        <begin position="148"/>
        <end position="160"/>
    </location>
</feature>
<accession>A0A6A6VS10</accession>
<feature type="region of interest" description="Disordered" evidence="1">
    <location>
        <begin position="101"/>
        <end position="188"/>
    </location>
</feature>
<name>A0A6A6VS10_9PEZI</name>
<dbReference type="Proteomes" id="UP000799437">
    <property type="component" value="Unassembled WGS sequence"/>
</dbReference>
<dbReference type="EMBL" id="ML996599">
    <property type="protein sequence ID" value="KAF2752699.1"/>
    <property type="molecule type" value="Genomic_DNA"/>
</dbReference>
<dbReference type="AlphaFoldDB" id="A0A6A6VS10"/>
<organism evidence="2 3">
    <name type="scientific">Pseudovirgaria hyperparasitica</name>
    <dbReference type="NCBI Taxonomy" id="470096"/>
    <lineage>
        <taxon>Eukaryota</taxon>
        <taxon>Fungi</taxon>
        <taxon>Dikarya</taxon>
        <taxon>Ascomycota</taxon>
        <taxon>Pezizomycotina</taxon>
        <taxon>Dothideomycetes</taxon>
        <taxon>Dothideomycetes incertae sedis</taxon>
        <taxon>Acrospermales</taxon>
        <taxon>Acrospermaceae</taxon>
        <taxon>Pseudovirgaria</taxon>
    </lineage>
</organism>
<feature type="compositionally biased region" description="Polar residues" evidence="1">
    <location>
        <begin position="102"/>
        <end position="116"/>
    </location>
</feature>
<keyword evidence="3" id="KW-1185">Reference proteome</keyword>
<gene>
    <name evidence="2" type="ORF">EJ05DRAFT_268513</name>
</gene>
<feature type="compositionally biased region" description="Low complexity" evidence="1">
    <location>
        <begin position="167"/>
        <end position="178"/>
    </location>
</feature>